<keyword evidence="5" id="KW-1185">Reference proteome</keyword>
<dbReference type="CDD" id="cd02440">
    <property type="entry name" value="AdoMet_MTases"/>
    <property type="match status" value="1"/>
</dbReference>
<dbReference type="InterPro" id="IPR050362">
    <property type="entry name" value="Cation-dep_OMT"/>
</dbReference>
<dbReference type="Gene3D" id="3.40.50.150">
    <property type="entry name" value="Vaccinia Virus protein VP39"/>
    <property type="match status" value="1"/>
</dbReference>
<accession>A0ABQ6KBV3</accession>
<reference evidence="5" key="1">
    <citation type="journal article" date="2019" name="Int. J. Syst. Evol. Microbiol.">
        <title>The Global Catalogue of Microorganisms (GCM) 10K type strain sequencing project: providing services to taxonomists for standard genome sequencing and annotation.</title>
        <authorList>
            <consortium name="The Broad Institute Genomics Platform"/>
            <consortium name="The Broad Institute Genome Sequencing Center for Infectious Disease"/>
            <person name="Wu L."/>
            <person name="Ma J."/>
        </authorList>
    </citation>
    <scope>NUCLEOTIDE SEQUENCE [LARGE SCALE GENOMIC DNA]</scope>
    <source>
        <strain evidence="5">NBRC 108894</strain>
    </source>
</reference>
<evidence type="ECO:0000256" key="3">
    <source>
        <dbReference type="ARBA" id="ARBA00022691"/>
    </source>
</evidence>
<evidence type="ECO:0000313" key="5">
    <source>
        <dbReference type="Proteomes" id="UP001157034"/>
    </source>
</evidence>
<evidence type="ECO:0000256" key="2">
    <source>
        <dbReference type="ARBA" id="ARBA00022679"/>
    </source>
</evidence>
<dbReference type="Pfam" id="PF01596">
    <property type="entry name" value="Methyltransf_3"/>
    <property type="match status" value="1"/>
</dbReference>
<keyword evidence="3" id="KW-0949">S-adenosyl-L-methionine</keyword>
<organism evidence="4 5">
    <name type="scientific">Pseudolysinimonas kribbensis</name>
    <dbReference type="NCBI Taxonomy" id="433641"/>
    <lineage>
        <taxon>Bacteria</taxon>
        <taxon>Bacillati</taxon>
        <taxon>Actinomycetota</taxon>
        <taxon>Actinomycetes</taxon>
        <taxon>Micrococcales</taxon>
        <taxon>Microbacteriaceae</taxon>
        <taxon>Pseudolysinimonas</taxon>
    </lineage>
</organism>
<keyword evidence="2" id="KW-0808">Transferase</keyword>
<evidence type="ECO:0000256" key="1">
    <source>
        <dbReference type="ARBA" id="ARBA00022603"/>
    </source>
</evidence>
<dbReference type="Proteomes" id="UP001157034">
    <property type="component" value="Unassembled WGS sequence"/>
</dbReference>
<gene>
    <name evidence="4" type="ORF">GCM10025881_31190</name>
</gene>
<sequence length="210" mass="22192">MADKELSWRYAEDFAVETPAIQAARRHALELGIDPVSPGVGAQLAVLAAASGTQTILEIGTGTGVSGLWLLSGAPDAVLTSIDREVEHQQLARAAFAEAEVPANRVRLITGRAGEVLPRMNDGAYDLVLVDGDPADLLDHVEHALRIVRRGGLVLVAHALWRGRVADPAQRDDTVADFRALLRTIAESTAVTAALSTPGDGLLQLVKTAE</sequence>
<dbReference type="PROSITE" id="PS51682">
    <property type="entry name" value="SAM_OMT_I"/>
    <property type="match status" value="1"/>
</dbReference>
<keyword evidence="1" id="KW-0489">Methyltransferase</keyword>
<dbReference type="SUPFAM" id="SSF53335">
    <property type="entry name" value="S-adenosyl-L-methionine-dependent methyltransferases"/>
    <property type="match status" value="1"/>
</dbReference>
<comment type="caution">
    <text evidence="4">The sequence shown here is derived from an EMBL/GenBank/DDBJ whole genome shotgun (WGS) entry which is preliminary data.</text>
</comment>
<proteinExistence type="predicted"/>
<dbReference type="PANTHER" id="PTHR10509:SF85">
    <property type="entry name" value="O-METHYLTRANSFERASE RV1220C-RELATED"/>
    <property type="match status" value="1"/>
</dbReference>
<name>A0ABQ6KBV3_9MICO</name>
<dbReference type="EMBL" id="BSVB01000001">
    <property type="protein sequence ID" value="GMA96295.1"/>
    <property type="molecule type" value="Genomic_DNA"/>
</dbReference>
<evidence type="ECO:0000313" key="4">
    <source>
        <dbReference type="EMBL" id="GMA96295.1"/>
    </source>
</evidence>
<dbReference type="PANTHER" id="PTHR10509">
    <property type="entry name" value="O-METHYLTRANSFERASE-RELATED"/>
    <property type="match status" value="1"/>
</dbReference>
<protein>
    <submittedName>
        <fullName evidence="4">O-methyltransferase</fullName>
    </submittedName>
</protein>
<dbReference type="RefSeq" id="WP_284254904.1">
    <property type="nucleotide sequence ID" value="NZ_BAAAQO010000004.1"/>
</dbReference>
<dbReference type="InterPro" id="IPR002935">
    <property type="entry name" value="SAM_O-MeTrfase"/>
</dbReference>
<dbReference type="InterPro" id="IPR029063">
    <property type="entry name" value="SAM-dependent_MTases_sf"/>
</dbReference>